<dbReference type="GeneID" id="106533765"/>
<evidence type="ECO:0000256" key="2">
    <source>
        <dbReference type="ARBA" id="ARBA00004651"/>
    </source>
</evidence>
<evidence type="ECO:0000256" key="5">
    <source>
        <dbReference type="ARBA" id="ARBA00022475"/>
    </source>
</evidence>
<evidence type="ECO:0000256" key="8">
    <source>
        <dbReference type="ARBA" id="ARBA00022989"/>
    </source>
</evidence>
<keyword evidence="8 10" id="KW-1133">Transmembrane helix</keyword>
<protein>
    <submittedName>
        <fullName evidence="12">Claudin-11</fullName>
    </submittedName>
</protein>
<dbReference type="GO" id="GO:0005886">
    <property type="term" value="C:plasma membrane"/>
    <property type="evidence" value="ECO:0007669"/>
    <property type="project" value="UniProtKB-SubCell"/>
</dbReference>
<keyword evidence="11" id="KW-1185">Reference proteome</keyword>
<organism evidence="11 12">
    <name type="scientific">Austrofundulus limnaeus</name>
    <name type="common">Annual killifish</name>
    <dbReference type="NCBI Taxonomy" id="52670"/>
    <lineage>
        <taxon>Eukaryota</taxon>
        <taxon>Metazoa</taxon>
        <taxon>Chordata</taxon>
        <taxon>Craniata</taxon>
        <taxon>Vertebrata</taxon>
        <taxon>Euteleostomi</taxon>
        <taxon>Actinopterygii</taxon>
        <taxon>Neopterygii</taxon>
        <taxon>Teleostei</taxon>
        <taxon>Neoteleostei</taxon>
        <taxon>Acanthomorphata</taxon>
        <taxon>Ovalentaria</taxon>
        <taxon>Atherinomorphae</taxon>
        <taxon>Cyprinodontiformes</taxon>
        <taxon>Rivulidae</taxon>
        <taxon>Austrofundulus</taxon>
    </lineage>
</organism>
<evidence type="ECO:0000313" key="12">
    <source>
        <dbReference type="RefSeq" id="XP_013885651.1"/>
    </source>
</evidence>
<dbReference type="Gene3D" id="1.20.140.150">
    <property type="match status" value="1"/>
</dbReference>
<dbReference type="PRINTS" id="PR01077">
    <property type="entry name" value="CLAUDIN"/>
</dbReference>
<comment type="subcellular location">
    <subcellularLocation>
        <location evidence="1">Cell junction</location>
        <location evidence="1">Tight junction</location>
    </subcellularLocation>
    <subcellularLocation>
        <location evidence="2">Cell membrane</location>
        <topology evidence="2">Multi-pass membrane protein</topology>
    </subcellularLocation>
</comment>
<dbReference type="InterPro" id="IPR006187">
    <property type="entry name" value="Claudin"/>
</dbReference>
<proteinExistence type="inferred from homology"/>
<accession>A0A2I4D077</accession>
<dbReference type="InParanoid" id="A0A2I4D077"/>
<dbReference type="RefSeq" id="XP_013885651.1">
    <property type="nucleotide sequence ID" value="XM_014030197.1"/>
</dbReference>
<evidence type="ECO:0000256" key="6">
    <source>
        <dbReference type="ARBA" id="ARBA00022692"/>
    </source>
</evidence>
<dbReference type="STRING" id="52670.A0A2I4D077"/>
<dbReference type="Proteomes" id="UP000192220">
    <property type="component" value="Unplaced"/>
</dbReference>
<evidence type="ECO:0000256" key="10">
    <source>
        <dbReference type="SAM" id="Phobius"/>
    </source>
</evidence>
<dbReference type="InterPro" id="IPR004031">
    <property type="entry name" value="PMP22/EMP/MP20/Claudin"/>
</dbReference>
<dbReference type="OrthoDB" id="9411914at2759"/>
<evidence type="ECO:0000256" key="7">
    <source>
        <dbReference type="ARBA" id="ARBA00022949"/>
    </source>
</evidence>
<keyword evidence="7" id="KW-0965">Cell junction</keyword>
<feature type="transmembrane region" description="Helical" evidence="10">
    <location>
        <begin position="98"/>
        <end position="122"/>
    </location>
</feature>
<keyword evidence="4" id="KW-0796">Tight junction</keyword>
<dbReference type="AlphaFoldDB" id="A0A2I4D077"/>
<name>A0A2I4D077_AUSLI</name>
<feature type="transmembrane region" description="Helical" evidence="10">
    <location>
        <begin position="57"/>
        <end position="78"/>
    </location>
</feature>
<evidence type="ECO:0000313" key="11">
    <source>
        <dbReference type="Proteomes" id="UP000192220"/>
    </source>
</evidence>
<keyword evidence="6 10" id="KW-0812">Transmembrane</keyword>
<evidence type="ECO:0000256" key="1">
    <source>
        <dbReference type="ARBA" id="ARBA00004435"/>
    </source>
</evidence>
<evidence type="ECO:0000256" key="9">
    <source>
        <dbReference type="ARBA" id="ARBA00023136"/>
    </source>
</evidence>
<reference evidence="12" key="1">
    <citation type="submission" date="2025-08" db="UniProtKB">
        <authorList>
            <consortium name="RefSeq"/>
        </authorList>
    </citation>
    <scope>IDENTIFICATION</scope>
    <source>
        <strain evidence="12">Quisiro</strain>
        <tissue evidence="12">Liver</tissue>
    </source>
</reference>
<sequence>MSLTDVWCLSAYIQTSRALMVLACLLGLPAMLLILMSMPCVRLPNDSSAIKKCRAKVGGVLVCIMAVFGIIATIWFPIGAHQEEHLMSFGFSLYAGWIGAGLCALGGFVILCCQVGSVGIPSRENSFFYSRRGNTTTALDRPSNHAKSERV</sequence>
<dbReference type="GO" id="GO:0005198">
    <property type="term" value="F:structural molecule activity"/>
    <property type="evidence" value="ECO:0007669"/>
    <property type="project" value="InterPro"/>
</dbReference>
<gene>
    <name evidence="12" type="primary">LOC106533765</name>
</gene>
<feature type="transmembrane region" description="Helical" evidence="10">
    <location>
        <begin position="18"/>
        <end position="36"/>
    </location>
</feature>
<keyword evidence="9 10" id="KW-0472">Membrane</keyword>
<comment type="similarity">
    <text evidence="3">Belongs to the claudin family.</text>
</comment>
<keyword evidence="5" id="KW-1003">Cell membrane</keyword>
<dbReference type="GO" id="GO:0005923">
    <property type="term" value="C:bicellular tight junction"/>
    <property type="evidence" value="ECO:0007669"/>
    <property type="project" value="UniProtKB-SubCell"/>
</dbReference>
<dbReference type="Pfam" id="PF00822">
    <property type="entry name" value="PMP22_Claudin"/>
    <property type="match status" value="1"/>
</dbReference>
<dbReference type="KEGG" id="alim:106533765"/>
<dbReference type="PANTHER" id="PTHR12002">
    <property type="entry name" value="CLAUDIN"/>
    <property type="match status" value="1"/>
</dbReference>
<evidence type="ECO:0000256" key="4">
    <source>
        <dbReference type="ARBA" id="ARBA00022427"/>
    </source>
</evidence>
<evidence type="ECO:0000256" key="3">
    <source>
        <dbReference type="ARBA" id="ARBA00008295"/>
    </source>
</evidence>